<accession>A0A6P7HT64</accession>
<dbReference type="PANTHER" id="PTHR11576">
    <property type="entry name" value="ZONA PELLUCIDA SPERM-BINDING PROTEIN 3"/>
    <property type="match status" value="1"/>
</dbReference>
<dbReference type="InterPro" id="IPR001507">
    <property type="entry name" value="ZP_dom"/>
</dbReference>
<feature type="compositionally biased region" description="Polar residues" evidence="2">
    <location>
        <begin position="378"/>
        <end position="389"/>
    </location>
</feature>
<dbReference type="Gene3D" id="2.60.40.3210">
    <property type="entry name" value="Zona pellucida, ZP-N domain"/>
    <property type="match status" value="1"/>
</dbReference>
<dbReference type="GO" id="GO:0035803">
    <property type="term" value="P:egg coat formation"/>
    <property type="evidence" value="ECO:0007669"/>
    <property type="project" value="TreeGrafter"/>
</dbReference>
<name>A0A6P7HT64_9TELE</name>
<evidence type="ECO:0000313" key="5">
    <source>
        <dbReference type="Proteomes" id="UP000515145"/>
    </source>
</evidence>
<dbReference type="GO" id="GO:2000344">
    <property type="term" value="P:positive regulation of acrosome reaction"/>
    <property type="evidence" value="ECO:0007669"/>
    <property type="project" value="TreeGrafter"/>
</dbReference>
<feature type="region of interest" description="Disordered" evidence="2">
    <location>
        <begin position="366"/>
        <end position="392"/>
    </location>
</feature>
<keyword evidence="5" id="KW-1185">Reference proteome</keyword>
<dbReference type="InterPro" id="IPR042235">
    <property type="entry name" value="ZP-C_dom"/>
</dbReference>
<reference evidence="5" key="1">
    <citation type="submission" date="2024-06" db="UniProtKB">
        <authorList>
            <consortium name="RefSeq"/>
        </authorList>
    </citation>
    <scope>NUCLEOTIDE SEQUENCE [LARGE SCALE GENOMIC DNA]</scope>
</reference>
<dbReference type="AlphaFoldDB" id="A0A6P7HT64"/>
<dbReference type="CTD" id="334011"/>
<dbReference type="Gene3D" id="2.60.40.4100">
    <property type="entry name" value="Zona pellucida, ZP-C domain"/>
    <property type="match status" value="1"/>
</dbReference>
<dbReference type="InterPro" id="IPR055356">
    <property type="entry name" value="ZP-N"/>
</dbReference>
<dbReference type="OrthoDB" id="8941595at2759"/>
<dbReference type="Proteomes" id="UP000515145">
    <property type="component" value="Chromosome 22"/>
</dbReference>
<protein>
    <submittedName>
        <fullName evidence="6">Zona pellucida protein C</fullName>
    </submittedName>
</protein>
<gene>
    <name evidence="6" type="primary">zpcx</name>
</gene>
<proteinExistence type="predicted"/>
<evidence type="ECO:0000259" key="4">
    <source>
        <dbReference type="PROSITE" id="PS51034"/>
    </source>
</evidence>
<dbReference type="Pfam" id="PF00100">
    <property type="entry name" value="Zona_pellucida"/>
    <property type="match status" value="1"/>
</dbReference>
<dbReference type="GO" id="GO:0007339">
    <property type="term" value="P:binding of sperm to zona pellucida"/>
    <property type="evidence" value="ECO:0007669"/>
    <property type="project" value="TreeGrafter"/>
</dbReference>
<dbReference type="PROSITE" id="PS51034">
    <property type="entry name" value="ZP_2"/>
    <property type="match status" value="1"/>
</dbReference>
<feature type="domain" description="ZP" evidence="4">
    <location>
        <begin position="85"/>
        <end position="322"/>
    </location>
</feature>
<evidence type="ECO:0000256" key="1">
    <source>
        <dbReference type="ARBA" id="ARBA00023157"/>
    </source>
</evidence>
<reference evidence="6" key="2">
    <citation type="submission" date="2025-08" db="UniProtKB">
        <authorList>
            <consortium name="RefSeq"/>
        </authorList>
    </citation>
    <scope>IDENTIFICATION</scope>
</reference>
<evidence type="ECO:0000256" key="2">
    <source>
        <dbReference type="SAM" id="MobiDB-lite"/>
    </source>
</evidence>
<dbReference type="Pfam" id="PF23344">
    <property type="entry name" value="ZP-N"/>
    <property type="match status" value="1"/>
</dbReference>
<evidence type="ECO:0000313" key="6">
    <source>
        <dbReference type="RefSeq" id="XP_028251799.1"/>
    </source>
</evidence>
<dbReference type="FunFam" id="2.60.40.4100:FF:000002">
    <property type="entry name" value="Zona pellucida sperm-binding protein 3"/>
    <property type="match status" value="1"/>
</dbReference>
<evidence type="ECO:0000256" key="3">
    <source>
        <dbReference type="SAM" id="SignalP"/>
    </source>
</evidence>
<feature type="signal peptide" evidence="3">
    <location>
        <begin position="1"/>
        <end position="18"/>
    </location>
</feature>
<dbReference type="GO" id="GO:0031012">
    <property type="term" value="C:extracellular matrix"/>
    <property type="evidence" value="ECO:0007669"/>
    <property type="project" value="TreeGrafter"/>
</dbReference>
<dbReference type="InParanoid" id="A0A6P7HT64"/>
<dbReference type="GeneID" id="114427781"/>
<feature type="chain" id="PRO_5028350564" evidence="3">
    <location>
        <begin position="19"/>
        <end position="630"/>
    </location>
</feature>
<dbReference type="InterPro" id="IPR055355">
    <property type="entry name" value="ZP-C"/>
</dbReference>
<keyword evidence="1" id="KW-1015">Disulfide bond</keyword>
<sequence length="630" mass="70114">MGTLQAFLCIFIAHLVAPQSVRKYQDATFSQDYAAFLENVPFPSERRFDLPPYDTIFSSWRTRTPDFHMLSEFPPIMSAPRVQVFCDESKLTLLVDKRAYGFQLTGEDVWLGDGCYRTREVLHQFIFTYGFDQCGTTRDMQNGLEVFTNSIHLNLKPLPVWWKIPPSIQVSCIPKRPYSNPDFFVSTPLMKSKSFSIKAMNPSWSSTADSNVYERGQVINLQISAKTRPDQQLFIQSCFVSASPEPQTRPRQAVIMNKGCTAPVGSSHAAVHFVASNKADVVNVVLNTSYLVSEMYIHCSVLISDLGVTISSKSCNYNLILSRWEELSGDVEVCDCCLSKCKGLSHGAKALVSAGPLVMVDKYSETSPAPAVSEPQEPFNSPEPSSMQSDAPEPAEDMIVIGTSLSRSKNTSPPQHVVTEGQGPAARLMPWLPGQVTELQPSERALNGVPKTEESLKNPATYENEEHGHGAFMRDQHSFTMLDGWLIPPPRDNVAIAEEFQRNTGFGSGRFSTVDLTLPAEFSINYLLLHDEPKSPEPGNAAFAEESQRKKWMPADTDYLNQISNELAQLHMDAALVSEQETANVQPIIRSKVEFSKGADGSQSLSYEEEMKQEGKKTKGLKSTFLYLLR</sequence>
<dbReference type="GO" id="GO:0032190">
    <property type="term" value="F:acrosin binding"/>
    <property type="evidence" value="ECO:0007669"/>
    <property type="project" value="TreeGrafter"/>
</dbReference>
<dbReference type="PANTHER" id="PTHR11576:SF18">
    <property type="entry name" value="ZONA PELLUCIDA PROTEIN C"/>
    <property type="match status" value="1"/>
</dbReference>
<dbReference type="RefSeq" id="XP_028251799.1">
    <property type="nucleotide sequence ID" value="XM_028395998.1"/>
</dbReference>
<dbReference type="SMART" id="SM00241">
    <property type="entry name" value="ZP"/>
    <property type="match status" value="1"/>
</dbReference>
<keyword evidence="3" id="KW-0732">Signal</keyword>
<organism evidence="5 6">
    <name type="scientific">Parambassis ranga</name>
    <name type="common">Indian glassy fish</name>
    <dbReference type="NCBI Taxonomy" id="210632"/>
    <lineage>
        <taxon>Eukaryota</taxon>
        <taxon>Metazoa</taxon>
        <taxon>Chordata</taxon>
        <taxon>Craniata</taxon>
        <taxon>Vertebrata</taxon>
        <taxon>Euteleostomi</taxon>
        <taxon>Actinopterygii</taxon>
        <taxon>Neopterygii</taxon>
        <taxon>Teleostei</taxon>
        <taxon>Neoteleostei</taxon>
        <taxon>Acanthomorphata</taxon>
        <taxon>Ovalentaria</taxon>
        <taxon>Ambassidae</taxon>
        <taxon>Parambassis</taxon>
    </lineage>
</organism>